<dbReference type="PANTHER" id="PTHR30535:SF7">
    <property type="entry name" value="IRON(III) DICITRATE-BINDING PROTEIN"/>
    <property type="match status" value="1"/>
</dbReference>
<dbReference type="Gene3D" id="3.40.50.1980">
    <property type="entry name" value="Nitrogenase molybdenum iron protein domain"/>
    <property type="match status" value="2"/>
</dbReference>
<dbReference type="PANTHER" id="PTHR30535">
    <property type="entry name" value="VITAMIN B12-BINDING PROTEIN"/>
    <property type="match status" value="1"/>
</dbReference>
<dbReference type="AlphaFoldDB" id="A0A554S7Z8"/>
<comment type="similarity">
    <text evidence="1">Belongs to the bacterial solute-binding protein 8 family.</text>
</comment>
<organism evidence="4 5">
    <name type="scientific">Aeromicrobium piscarium</name>
    <dbReference type="NCBI Taxonomy" id="2590901"/>
    <lineage>
        <taxon>Bacteria</taxon>
        <taxon>Bacillati</taxon>
        <taxon>Actinomycetota</taxon>
        <taxon>Actinomycetes</taxon>
        <taxon>Propionibacteriales</taxon>
        <taxon>Nocardioidaceae</taxon>
        <taxon>Aeromicrobium</taxon>
    </lineage>
</organism>
<accession>A0A554S7Z8</accession>
<dbReference type="PROSITE" id="PS50983">
    <property type="entry name" value="FE_B12_PBP"/>
    <property type="match status" value="1"/>
</dbReference>
<dbReference type="InterPro" id="IPR050902">
    <property type="entry name" value="ABC_Transporter_SBP"/>
</dbReference>
<dbReference type="RefSeq" id="WP_143913592.1">
    <property type="nucleotide sequence ID" value="NZ_VLNT01000008.1"/>
</dbReference>
<keyword evidence="2" id="KW-0732">Signal</keyword>
<comment type="caution">
    <text evidence="4">The sequence shown here is derived from an EMBL/GenBank/DDBJ whole genome shotgun (WGS) entry which is preliminary data.</text>
</comment>
<gene>
    <name evidence="4" type="ORF">FNM00_11010</name>
</gene>
<proteinExistence type="inferred from homology"/>
<name>A0A554S7Z8_9ACTN</name>
<dbReference type="SUPFAM" id="SSF53807">
    <property type="entry name" value="Helical backbone' metal receptor"/>
    <property type="match status" value="1"/>
</dbReference>
<dbReference type="EMBL" id="VLNT01000008">
    <property type="protein sequence ID" value="TSD62480.1"/>
    <property type="molecule type" value="Genomic_DNA"/>
</dbReference>
<evidence type="ECO:0000259" key="3">
    <source>
        <dbReference type="PROSITE" id="PS50983"/>
    </source>
</evidence>
<evidence type="ECO:0000256" key="2">
    <source>
        <dbReference type="SAM" id="SignalP"/>
    </source>
</evidence>
<feature type="signal peptide" evidence="2">
    <location>
        <begin position="1"/>
        <end position="24"/>
    </location>
</feature>
<sequence>MVVRTLPTLAAAAAALLLAGCAGAPTSGDGGDGSDAGFPIELTSCGTTSEVADRPESAITMNQGATEVALALGVEDQLAGTAYLDDEIPEKWREAYESVPVIADAYPDSETVLAERPDFIYASYASAFDAEAAGSREELAESDIATYVSPLGCPSGEKAEVSWDSVWGEVDDVAAAFGVSERAEEIREEQQSTLDDLGADAAGDGLRVFWFDSGTDTAFAGAGDGGPQLILDAIGAENVFGDQEGGWADVSWEQVVAEDPDVIVLADAGWSTADDKIEFLRNDPALSQLRAVQEERFVTVPFSASTPGVRLVDGASSVAQQLTAQ</sequence>
<dbReference type="Proteomes" id="UP000316988">
    <property type="component" value="Unassembled WGS sequence"/>
</dbReference>
<feature type="chain" id="PRO_5021701914" evidence="2">
    <location>
        <begin position="25"/>
        <end position="325"/>
    </location>
</feature>
<dbReference type="Pfam" id="PF01497">
    <property type="entry name" value="Peripla_BP_2"/>
    <property type="match status" value="1"/>
</dbReference>
<evidence type="ECO:0000256" key="1">
    <source>
        <dbReference type="ARBA" id="ARBA00008814"/>
    </source>
</evidence>
<reference evidence="4 5" key="1">
    <citation type="submission" date="2019-07" db="EMBL/GenBank/DDBJ databases">
        <authorList>
            <person name="Zhao L.H."/>
        </authorList>
    </citation>
    <scope>NUCLEOTIDE SEQUENCE [LARGE SCALE GENOMIC DNA]</scope>
    <source>
        <strain evidence="4 5">Co35</strain>
    </source>
</reference>
<evidence type="ECO:0000313" key="5">
    <source>
        <dbReference type="Proteomes" id="UP000316988"/>
    </source>
</evidence>
<protein>
    <submittedName>
        <fullName evidence="4">ABC transporter substrate-binding protein</fullName>
    </submittedName>
</protein>
<keyword evidence="5" id="KW-1185">Reference proteome</keyword>
<feature type="domain" description="Fe/B12 periplasmic-binding" evidence="3">
    <location>
        <begin position="57"/>
        <end position="325"/>
    </location>
</feature>
<dbReference type="OrthoDB" id="9797850at2"/>
<dbReference type="PROSITE" id="PS51257">
    <property type="entry name" value="PROKAR_LIPOPROTEIN"/>
    <property type="match status" value="1"/>
</dbReference>
<evidence type="ECO:0000313" key="4">
    <source>
        <dbReference type="EMBL" id="TSD62480.1"/>
    </source>
</evidence>
<dbReference type="InterPro" id="IPR002491">
    <property type="entry name" value="ABC_transptr_periplasmic_BD"/>
</dbReference>